<feature type="domain" description="Major facilitator superfamily (MFS) profile" evidence="7">
    <location>
        <begin position="63"/>
        <end position="553"/>
    </location>
</feature>
<evidence type="ECO:0000313" key="8">
    <source>
        <dbReference type="EMBL" id="KAJ5168933.1"/>
    </source>
</evidence>
<reference evidence="8" key="1">
    <citation type="submission" date="2022-11" db="EMBL/GenBank/DDBJ databases">
        <authorList>
            <person name="Petersen C."/>
        </authorList>
    </citation>
    <scope>NUCLEOTIDE SEQUENCE</scope>
    <source>
        <strain evidence="8">IBT 26290</strain>
    </source>
</reference>
<feature type="transmembrane region" description="Helical" evidence="6">
    <location>
        <begin position="449"/>
        <end position="473"/>
    </location>
</feature>
<dbReference type="GO" id="GO:0005886">
    <property type="term" value="C:plasma membrane"/>
    <property type="evidence" value="ECO:0007669"/>
    <property type="project" value="TreeGrafter"/>
</dbReference>
<feature type="transmembrane region" description="Helical" evidence="6">
    <location>
        <begin position="388"/>
        <end position="407"/>
    </location>
</feature>
<feature type="transmembrane region" description="Helical" evidence="6">
    <location>
        <begin position="287"/>
        <end position="305"/>
    </location>
</feature>
<evidence type="ECO:0000256" key="1">
    <source>
        <dbReference type="ARBA" id="ARBA00004141"/>
    </source>
</evidence>
<dbReference type="AlphaFoldDB" id="A0A9W9I8X2"/>
<dbReference type="PANTHER" id="PTHR23501">
    <property type="entry name" value="MAJOR FACILITATOR SUPERFAMILY"/>
    <property type="match status" value="1"/>
</dbReference>
<dbReference type="GO" id="GO:0022857">
    <property type="term" value="F:transmembrane transporter activity"/>
    <property type="evidence" value="ECO:0007669"/>
    <property type="project" value="InterPro"/>
</dbReference>
<keyword evidence="4 6" id="KW-0472">Membrane</keyword>
<evidence type="ECO:0000256" key="5">
    <source>
        <dbReference type="SAM" id="MobiDB-lite"/>
    </source>
</evidence>
<dbReference type="GeneID" id="81425828"/>
<keyword evidence="3 6" id="KW-1133">Transmembrane helix</keyword>
<keyword evidence="9" id="KW-1185">Reference proteome</keyword>
<feature type="transmembrane region" description="Helical" evidence="6">
    <location>
        <begin position="413"/>
        <end position="437"/>
    </location>
</feature>
<feature type="transmembrane region" description="Helical" evidence="6">
    <location>
        <begin position="325"/>
        <end position="346"/>
    </location>
</feature>
<feature type="transmembrane region" description="Helical" evidence="6">
    <location>
        <begin position="358"/>
        <end position="381"/>
    </location>
</feature>
<dbReference type="Gene3D" id="1.20.1720.10">
    <property type="entry name" value="Multidrug resistance protein D"/>
    <property type="match status" value="1"/>
</dbReference>
<proteinExistence type="predicted"/>
<gene>
    <name evidence="8" type="ORF">N7482_004527</name>
</gene>
<dbReference type="Proteomes" id="UP001149163">
    <property type="component" value="Unassembled WGS sequence"/>
</dbReference>
<evidence type="ECO:0000259" key="7">
    <source>
        <dbReference type="PROSITE" id="PS50850"/>
    </source>
</evidence>
<dbReference type="EMBL" id="JAPQKN010000002">
    <property type="protein sequence ID" value="KAJ5168933.1"/>
    <property type="molecule type" value="Genomic_DNA"/>
</dbReference>
<comment type="caution">
    <text evidence="8">The sequence shown here is derived from an EMBL/GenBank/DDBJ whole genome shotgun (WGS) entry which is preliminary data.</text>
</comment>
<sequence length="566" mass="61120">MATMAQKKPGREQNVRVKDASSPFESLDDTAAGPKQEGQAIIESSGVEQPKSKTKKPLAFYLAFFAINIIVFVFSLDATSLAVAIPSIADQLHGTTLQSFWAGISFLLAVVITQPLYTSLSDIYGRKPLLQVAFVFFAVGSVVFALAHSMAGIIAGRVLQGFGGGGLDVLGEIIVADMTTLKDCAVYLGIMAIPTAAGSILGPSVGAIFSQYVSWRWIGWVNLPFLGVGYPLVLFFLHLRRLESSLLEKTRQLDWTGMLLFSIGCITFVLPLSWAGTLYMWSSWRTILPLLIGVLLLGAFAFYEARPEMPIMPHRLFGRTASATLLGAFLHGMMLFSLMQYLPFFYQAALRKTLVQSALTLLPTSIASVLTAGFSVTAVGLMRSYRWVVWLSWVLITVGAGLLAVMSDSSGAGMAYGVPVICGGGIGALLRVLHLPLQASVPHVDDTGLAIGLLMFSRLLGGLIGLAVSSTIFSSVFQRKIAAVALPDSLVVLRDANEAIRFIPQLRTLDPSQVPIVPVVHAYLSAFRVIFYAMAGFGMLGCLTSLFTEELSIQKEELGRQQFETP</sequence>
<dbReference type="RefSeq" id="XP_056545394.1">
    <property type="nucleotide sequence ID" value="XM_056686652.1"/>
</dbReference>
<accession>A0A9W9I8X2</accession>
<feature type="transmembrane region" description="Helical" evidence="6">
    <location>
        <begin position="215"/>
        <end position="237"/>
    </location>
</feature>
<evidence type="ECO:0000256" key="4">
    <source>
        <dbReference type="ARBA" id="ARBA00023136"/>
    </source>
</evidence>
<dbReference type="InterPro" id="IPR020846">
    <property type="entry name" value="MFS_dom"/>
</dbReference>
<organism evidence="8 9">
    <name type="scientific">Penicillium canariense</name>
    <dbReference type="NCBI Taxonomy" id="189055"/>
    <lineage>
        <taxon>Eukaryota</taxon>
        <taxon>Fungi</taxon>
        <taxon>Dikarya</taxon>
        <taxon>Ascomycota</taxon>
        <taxon>Pezizomycotina</taxon>
        <taxon>Eurotiomycetes</taxon>
        <taxon>Eurotiomycetidae</taxon>
        <taxon>Eurotiales</taxon>
        <taxon>Aspergillaceae</taxon>
        <taxon>Penicillium</taxon>
    </lineage>
</organism>
<dbReference type="InterPro" id="IPR011701">
    <property type="entry name" value="MFS"/>
</dbReference>
<evidence type="ECO:0000256" key="3">
    <source>
        <dbReference type="ARBA" id="ARBA00022989"/>
    </source>
</evidence>
<evidence type="ECO:0000313" key="9">
    <source>
        <dbReference type="Proteomes" id="UP001149163"/>
    </source>
</evidence>
<comment type="subcellular location">
    <subcellularLocation>
        <location evidence="1">Membrane</location>
        <topology evidence="1">Multi-pass membrane protein</topology>
    </subcellularLocation>
</comment>
<feature type="transmembrane region" description="Helical" evidence="6">
    <location>
        <begin position="97"/>
        <end position="117"/>
    </location>
</feature>
<name>A0A9W9I8X2_9EURO</name>
<dbReference type="Pfam" id="PF07690">
    <property type="entry name" value="MFS_1"/>
    <property type="match status" value="1"/>
</dbReference>
<evidence type="ECO:0000256" key="6">
    <source>
        <dbReference type="SAM" id="Phobius"/>
    </source>
</evidence>
<dbReference type="PANTHER" id="PTHR23501:SF156">
    <property type="entry name" value="TRANSPORTER, PUTATIVE-RELATED"/>
    <property type="match status" value="1"/>
</dbReference>
<protein>
    <recommendedName>
        <fullName evidence="7">Major facilitator superfamily (MFS) profile domain-containing protein</fullName>
    </recommendedName>
</protein>
<keyword evidence="2 6" id="KW-0812">Transmembrane</keyword>
<dbReference type="PRINTS" id="PR01036">
    <property type="entry name" value="TCRTETB"/>
</dbReference>
<feature type="transmembrane region" description="Helical" evidence="6">
    <location>
        <begin position="529"/>
        <end position="548"/>
    </location>
</feature>
<feature type="transmembrane region" description="Helical" evidence="6">
    <location>
        <begin position="187"/>
        <end position="209"/>
    </location>
</feature>
<dbReference type="InterPro" id="IPR036259">
    <property type="entry name" value="MFS_trans_sf"/>
</dbReference>
<feature type="transmembrane region" description="Helical" evidence="6">
    <location>
        <begin position="58"/>
        <end position="85"/>
    </location>
</feature>
<dbReference type="SUPFAM" id="SSF103473">
    <property type="entry name" value="MFS general substrate transporter"/>
    <property type="match status" value="1"/>
</dbReference>
<dbReference type="PROSITE" id="PS50850">
    <property type="entry name" value="MFS"/>
    <property type="match status" value="1"/>
</dbReference>
<dbReference type="OrthoDB" id="4139357at2759"/>
<reference evidence="8" key="2">
    <citation type="journal article" date="2023" name="IMA Fungus">
        <title>Comparative genomic study of the Penicillium genus elucidates a diverse pangenome and 15 lateral gene transfer events.</title>
        <authorList>
            <person name="Petersen C."/>
            <person name="Sorensen T."/>
            <person name="Nielsen M.R."/>
            <person name="Sondergaard T.E."/>
            <person name="Sorensen J.L."/>
            <person name="Fitzpatrick D.A."/>
            <person name="Frisvad J.C."/>
            <person name="Nielsen K.L."/>
        </authorList>
    </citation>
    <scope>NUCLEOTIDE SEQUENCE</scope>
    <source>
        <strain evidence="8">IBT 26290</strain>
    </source>
</reference>
<feature type="compositionally biased region" description="Basic and acidic residues" evidence="5">
    <location>
        <begin position="9"/>
        <end position="19"/>
    </location>
</feature>
<feature type="transmembrane region" description="Helical" evidence="6">
    <location>
        <begin position="258"/>
        <end position="281"/>
    </location>
</feature>
<feature type="region of interest" description="Disordered" evidence="5">
    <location>
        <begin position="1"/>
        <end position="48"/>
    </location>
</feature>
<feature type="transmembrane region" description="Helical" evidence="6">
    <location>
        <begin position="129"/>
        <end position="148"/>
    </location>
</feature>
<evidence type="ECO:0000256" key="2">
    <source>
        <dbReference type="ARBA" id="ARBA00022692"/>
    </source>
</evidence>